<dbReference type="EMBL" id="FCOJ02000073">
    <property type="protein sequence ID" value="SAK90742.1"/>
    <property type="molecule type" value="Genomic_DNA"/>
</dbReference>
<name>A0A158D7V1_9BURK</name>
<reference evidence="1" key="1">
    <citation type="submission" date="2016-01" db="EMBL/GenBank/DDBJ databases">
        <authorList>
            <person name="Peeters C."/>
        </authorList>
    </citation>
    <scope>NUCLEOTIDE SEQUENCE [LARGE SCALE GENOMIC DNA]</scope>
    <source>
        <strain evidence="1">LMG 29325</strain>
    </source>
</reference>
<evidence type="ECO:0000313" key="1">
    <source>
        <dbReference type="EMBL" id="SAK90742.1"/>
    </source>
</evidence>
<organism evidence="1 2">
    <name type="scientific">Caballeronia glebae</name>
    <dbReference type="NCBI Taxonomy" id="1777143"/>
    <lineage>
        <taxon>Bacteria</taxon>
        <taxon>Pseudomonadati</taxon>
        <taxon>Pseudomonadota</taxon>
        <taxon>Betaproteobacteria</taxon>
        <taxon>Burkholderiales</taxon>
        <taxon>Burkholderiaceae</taxon>
        <taxon>Caballeronia</taxon>
    </lineage>
</organism>
<sequence length="84" mass="8998">MTKISHLAVFANIDTSWVRCDELSLTEDDANSEALKFQYDKACAQSPGAFAIDPVSLAICLQPDAYANADRSGGMKANAEKNAT</sequence>
<dbReference type="OrthoDB" id="9805913at2"/>
<protein>
    <submittedName>
        <fullName evidence="1">Uncharacterized protein</fullName>
    </submittedName>
</protein>
<dbReference type="Proteomes" id="UP000054596">
    <property type="component" value="Unassembled WGS sequence"/>
</dbReference>
<proteinExistence type="predicted"/>
<comment type="caution">
    <text evidence="1">The sequence shown here is derived from an EMBL/GenBank/DDBJ whole genome shotgun (WGS) entry which is preliminary data.</text>
</comment>
<gene>
    <name evidence="1" type="ORF">AWB82_06393</name>
</gene>
<keyword evidence="2" id="KW-1185">Reference proteome</keyword>
<evidence type="ECO:0000313" key="2">
    <source>
        <dbReference type="Proteomes" id="UP000054596"/>
    </source>
</evidence>
<dbReference type="AlphaFoldDB" id="A0A158D7V1"/>
<accession>A0A158D7V1</accession>
<dbReference type="RefSeq" id="WP_086973314.1">
    <property type="nucleotide sequence ID" value="NZ_FCOJ02000073.1"/>
</dbReference>